<protein>
    <recommendedName>
        <fullName evidence="4">Copper(I)-binding protein</fullName>
    </recommendedName>
</protein>
<evidence type="ECO:0008006" key="4">
    <source>
        <dbReference type="Google" id="ProtNLM"/>
    </source>
</evidence>
<sequence length="229" mass="22823">MRKDVTQVSDPRRNRAQLVIGALIAAVAVAGCGAGQITQTSRQVAAVEGANATSNQISVRNAMIEFDEPAHGAAIYPVGGSAPLQMVIVNTGAELDRLVAASSPVASSVEISGVLRIPGGQALTIEGAPAAAPAPAEGAPPATPGATPSQTAAPAPPTSAPAAAEPAPAAQPSAAEGESGAGHIVLTGLREDVQAGLTYPLILTFERAGEVRFDVPVANPETLREDAAH</sequence>
<dbReference type="PANTHER" id="PTHR36302:SF1">
    <property type="entry name" value="COPPER CHAPERONE PCU(A)C"/>
    <property type="match status" value="1"/>
</dbReference>
<gene>
    <name evidence="2" type="ORF">FHX44_113812</name>
</gene>
<dbReference type="Proteomes" id="UP000321261">
    <property type="component" value="Unassembled WGS sequence"/>
</dbReference>
<evidence type="ECO:0000313" key="2">
    <source>
        <dbReference type="EMBL" id="TWF77897.1"/>
    </source>
</evidence>
<feature type="region of interest" description="Disordered" evidence="1">
    <location>
        <begin position="129"/>
        <end position="179"/>
    </location>
</feature>
<dbReference type="AlphaFoldDB" id="A0A561SSQ3"/>
<accession>A0A561SSQ3</accession>
<dbReference type="PANTHER" id="PTHR36302">
    <property type="entry name" value="BLR7088 PROTEIN"/>
    <property type="match status" value="1"/>
</dbReference>
<name>A0A561SSQ3_9PSEU</name>
<dbReference type="OrthoDB" id="5188566at2"/>
<dbReference type="Pfam" id="PF04314">
    <property type="entry name" value="PCuAC"/>
    <property type="match status" value="2"/>
</dbReference>
<proteinExistence type="predicted"/>
<dbReference type="Gene3D" id="2.60.40.1890">
    <property type="entry name" value="PCu(A)C copper chaperone"/>
    <property type="match status" value="1"/>
</dbReference>
<dbReference type="PROSITE" id="PS51257">
    <property type="entry name" value="PROKAR_LIPOPROTEIN"/>
    <property type="match status" value="1"/>
</dbReference>
<feature type="compositionally biased region" description="Low complexity" evidence="1">
    <location>
        <begin position="160"/>
        <end position="178"/>
    </location>
</feature>
<reference evidence="2 3" key="1">
    <citation type="submission" date="2019-06" db="EMBL/GenBank/DDBJ databases">
        <title>Sequencing the genomes of 1000 actinobacteria strains.</title>
        <authorList>
            <person name="Klenk H.-P."/>
        </authorList>
    </citation>
    <scope>NUCLEOTIDE SEQUENCE [LARGE SCALE GENOMIC DNA]</scope>
    <source>
        <strain evidence="2 3">DSM 45671</strain>
    </source>
</reference>
<dbReference type="EMBL" id="VIWU01000001">
    <property type="protein sequence ID" value="TWF77897.1"/>
    <property type="molecule type" value="Genomic_DNA"/>
</dbReference>
<organism evidence="2 3">
    <name type="scientific">Pseudonocardia hierapolitana</name>
    <dbReference type="NCBI Taxonomy" id="1128676"/>
    <lineage>
        <taxon>Bacteria</taxon>
        <taxon>Bacillati</taxon>
        <taxon>Actinomycetota</taxon>
        <taxon>Actinomycetes</taxon>
        <taxon>Pseudonocardiales</taxon>
        <taxon>Pseudonocardiaceae</taxon>
        <taxon>Pseudonocardia</taxon>
    </lineage>
</organism>
<evidence type="ECO:0000313" key="3">
    <source>
        <dbReference type="Proteomes" id="UP000321261"/>
    </source>
</evidence>
<dbReference type="InterPro" id="IPR007410">
    <property type="entry name" value="LpqE-like"/>
</dbReference>
<keyword evidence="3" id="KW-1185">Reference proteome</keyword>
<comment type="caution">
    <text evidence="2">The sequence shown here is derived from an EMBL/GenBank/DDBJ whole genome shotgun (WGS) entry which is preliminary data.</text>
</comment>
<dbReference type="InterPro" id="IPR036182">
    <property type="entry name" value="PCuAC_sf"/>
</dbReference>
<evidence type="ECO:0000256" key="1">
    <source>
        <dbReference type="SAM" id="MobiDB-lite"/>
    </source>
</evidence>
<feature type="compositionally biased region" description="Low complexity" evidence="1">
    <location>
        <begin position="129"/>
        <end position="153"/>
    </location>
</feature>
<dbReference type="InterPro" id="IPR058248">
    <property type="entry name" value="Lxx211020-like"/>
</dbReference>
<dbReference type="SUPFAM" id="SSF110087">
    <property type="entry name" value="DR1885-like metal-binding protein"/>
    <property type="match status" value="1"/>
</dbReference>